<comment type="caution">
    <text evidence="4">The sequence shown here is derived from an EMBL/GenBank/DDBJ whole genome shotgun (WGS) entry which is preliminary data.</text>
</comment>
<evidence type="ECO:0000256" key="2">
    <source>
        <dbReference type="SAM" id="MobiDB-lite"/>
    </source>
</evidence>
<proteinExistence type="predicted"/>
<keyword evidence="5" id="KW-1185">Reference proteome</keyword>
<gene>
    <name evidence="4" type="ORF">NEPTK9_001625</name>
</gene>
<evidence type="ECO:0000313" key="5">
    <source>
        <dbReference type="Proteomes" id="UP001194714"/>
    </source>
</evidence>
<feature type="modified residue" description="4-aspartylphosphate" evidence="1">
    <location>
        <position position="60"/>
    </location>
</feature>
<dbReference type="RefSeq" id="WP_194848427.1">
    <property type="nucleotide sequence ID" value="NZ_JAAEJV010000073.1"/>
</dbReference>
<feature type="region of interest" description="Disordered" evidence="2">
    <location>
        <begin position="134"/>
        <end position="166"/>
    </location>
</feature>
<dbReference type="SUPFAM" id="SSF52172">
    <property type="entry name" value="CheY-like"/>
    <property type="match status" value="1"/>
</dbReference>
<dbReference type="EMBL" id="JAAEJV010000073">
    <property type="protein sequence ID" value="MBF5060097.1"/>
    <property type="molecule type" value="Genomic_DNA"/>
</dbReference>
<evidence type="ECO:0000256" key="1">
    <source>
        <dbReference type="PROSITE-ProRule" id="PRU00169"/>
    </source>
</evidence>
<dbReference type="InterPro" id="IPR001789">
    <property type="entry name" value="Sig_transdc_resp-reg_receiver"/>
</dbReference>
<organism evidence="4 5">
    <name type="scientific">Candidatus Neptunichlamydia vexilliferae</name>
    <dbReference type="NCBI Taxonomy" id="1651774"/>
    <lineage>
        <taxon>Bacteria</taxon>
        <taxon>Pseudomonadati</taxon>
        <taxon>Chlamydiota</taxon>
        <taxon>Chlamydiia</taxon>
        <taxon>Parachlamydiales</taxon>
        <taxon>Simkaniaceae</taxon>
        <taxon>Candidatus Neptunichlamydia</taxon>
    </lineage>
</organism>
<name>A0ABS0B2J7_9BACT</name>
<evidence type="ECO:0000259" key="3">
    <source>
        <dbReference type="PROSITE" id="PS50110"/>
    </source>
</evidence>
<sequence length="166" mass="18550">MNIKLKKLPTLLLVSDNPLTVGFFEGVVDKLEEYALITSSSERDALESLEKVFVSFIVIDDKIVDTIALCSKIRALKEHEHTPILVITGQLKKSFIRNVMKAGATDFLAEPLEEDEFLMRMEVAQKATQTQAKMVSLSSRVPKQEEDASLGKRTVKKNPPKKESSS</sequence>
<protein>
    <recommendedName>
        <fullName evidence="3">Response regulatory domain-containing protein</fullName>
    </recommendedName>
</protein>
<dbReference type="PROSITE" id="PS50110">
    <property type="entry name" value="RESPONSE_REGULATORY"/>
    <property type="match status" value="1"/>
</dbReference>
<reference evidence="4 5" key="1">
    <citation type="submission" date="2020-01" db="EMBL/GenBank/DDBJ databases">
        <title>Draft genome sequence of Cand. Neptunochlamydia vexilliferae K9.</title>
        <authorList>
            <person name="Schulz F."/>
            <person name="Koestlbacher S."/>
            <person name="Wascher F."/>
            <person name="Pizzetti I."/>
            <person name="Horn M."/>
        </authorList>
    </citation>
    <scope>NUCLEOTIDE SEQUENCE [LARGE SCALE GENOMIC DNA]</scope>
    <source>
        <strain evidence="4 5">K9</strain>
    </source>
</reference>
<dbReference type="InterPro" id="IPR011006">
    <property type="entry name" value="CheY-like_superfamily"/>
</dbReference>
<keyword evidence="1" id="KW-0597">Phosphoprotein</keyword>
<accession>A0ABS0B2J7</accession>
<dbReference type="Proteomes" id="UP001194714">
    <property type="component" value="Unassembled WGS sequence"/>
</dbReference>
<feature type="domain" description="Response regulatory" evidence="3">
    <location>
        <begin position="10"/>
        <end position="125"/>
    </location>
</feature>
<dbReference type="Gene3D" id="3.40.50.2300">
    <property type="match status" value="1"/>
</dbReference>
<dbReference type="Pfam" id="PF00072">
    <property type="entry name" value="Response_reg"/>
    <property type="match status" value="1"/>
</dbReference>
<evidence type="ECO:0000313" key="4">
    <source>
        <dbReference type="EMBL" id="MBF5060097.1"/>
    </source>
</evidence>